<dbReference type="HOGENOM" id="CLU_495000_0_0_10"/>
<dbReference type="Pfam" id="PF20703">
    <property type="entry name" value="nSTAND1"/>
    <property type="match status" value="1"/>
</dbReference>
<keyword evidence="2" id="KW-0812">Transmembrane</keyword>
<dbReference type="InterPro" id="IPR027417">
    <property type="entry name" value="P-loop_NTPase"/>
</dbReference>
<name>F4KSF5_HALH1</name>
<keyword evidence="2" id="KW-1133">Transmembrane helix</keyword>
<dbReference type="Proteomes" id="UP000008461">
    <property type="component" value="Chromosome"/>
</dbReference>
<dbReference type="AlphaFoldDB" id="F4KSF5"/>
<gene>
    <name evidence="4" type="ordered locus">Halhy_5533</name>
</gene>
<sequence length="535" mass="61759">MKTNRYPGVKPFETGEQDRFFGRDRDIADLYDLILLEKLVVLFGKSGYGKSSLLNAGIIPQLDKEQDPALRYHTLVVRIGPYVAGQSTLSPVANIQQRLQDRFPLAEGEVEVLASILPDASLWKAFKQRQMAGGPRRYLLIFDQFEEFFFYPPEDRQRFKEQITELLYQSIPQRVREQSNALPREQRQLIATPLEIKAIFAIREDRLSLLDTLKDFLPAILHQRYELRALSREQAQQAIVQPAALEGANYAAAAFRYDPPALEAMLDELSRSQGMQQQQIEAFLLQILCQYLEAKVIDQQVPQHLIQVSDLPQMSKLVDEYYQQRLHRLPEDMRDSAQRLVEALIIYDPESGESRRQALDGDLLLQQYRKQGATPDLLRELENTFLLRREANHFGGFNYEISHDTLLGPIQRDKKTRLEAEQQKRFRRNALLVVLALGVAVAAILFSLWALRQKQAAEAAKAEAESAKTEATLLLRNLLREKIQRQERDIQEWRRKQKVFEKGQRPDLVKMTADSIRAIDAAKQQNLLELQKQSQ</sequence>
<dbReference type="KEGG" id="hhy:Halhy_5533"/>
<evidence type="ECO:0000256" key="2">
    <source>
        <dbReference type="SAM" id="Phobius"/>
    </source>
</evidence>
<proteinExistence type="predicted"/>
<keyword evidence="5" id="KW-1185">Reference proteome</keyword>
<evidence type="ECO:0000256" key="1">
    <source>
        <dbReference type="SAM" id="Coils"/>
    </source>
</evidence>
<dbReference type="RefSeq" id="WP_013767888.1">
    <property type="nucleotide sequence ID" value="NC_015510.1"/>
</dbReference>
<dbReference type="eggNOG" id="COG1672">
    <property type="taxonomic scope" value="Bacteria"/>
</dbReference>
<dbReference type="InterPro" id="IPR049052">
    <property type="entry name" value="nSTAND1"/>
</dbReference>
<dbReference type="OrthoDB" id="1090410at2"/>
<feature type="transmembrane region" description="Helical" evidence="2">
    <location>
        <begin position="430"/>
        <end position="451"/>
    </location>
</feature>
<evidence type="ECO:0000313" key="4">
    <source>
        <dbReference type="EMBL" id="AEE53358.1"/>
    </source>
</evidence>
<organism evidence="4 5">
    <name type="scientific">Haliscomenobacter hydrossis (strain ATCC 27775 / DSM 1100 / LMG 10767 / O)</name>
    <dbReference type="NCBI Taxonomy" id="760192"/>
    <lineage>
        <taxon>Bacteria</taxon>
        <taxon>Pseudomonadati</taxon>
        <taxon>Bacteroidota</taxon>
        <taxon>Saprospiria</taxon>
        <taxon>Saprospirales</taxon>
        <taxon>Haliscomenobacteraceae</taxon>
        <taxon>Haliscomenobacter</taxon>
    </lineage>
</organism>
<feature type="coiled-coil region" evidence="1">
    <location>
        <begin position="450"/>
        <end position="496"/>
    </location>
</feature>
<keyword evidence="1" id="KW-0175">Coiled coil</keyword>
<reference key="2">
    <citation type="submission" date="2011-04" db="EMBL/GenBank/DDBJ databases">
        <title>Complete sequence of chromosome of Haliscomenobacter hydrossis DSM 1100.</title>
        <authorList>
            <consortium name="US DOE Joint Genome Institute (JGI-PGF)"/>
            <person name="Lucas S."/>
            <person name="Han J."/>
            <person name="Lapidus A."/>
            <person name="Bruce D."/>
            <person name="Goodwin L."/>
            <person name="Pitluck S."/>
            <person name="Peters L."/>
            <person name="Kyrpides N."/>
            <person name="Mavromatis K."/>
            <person name="Ivanova N."/>
            <person name="Ovchinnikova G."/>
            <person name="Pagani I."/>
            <person name="Daligault H."/>
            <person name="Detter J.C."/>
            <person name="Han C."/>
            <person name="Land M."/>
            <person name="Hauser L."/>
            <person name="Markowitz V."/>
            <person name="Cheng J.-F."/>
            <person name="Hugenholtz P."/>
            <person name="Woyke T."/>
            <person name="Wu D."/>
            <person name="Verbarg S."/>
            <person name="Frueling A."/>
            <person name="Brambilla E."/>
            <person name="Klenk H.-P."/>
            <person name="Eisen J.A."/>
        </authorList>
    </citation>
    <scope>NUCLEOTIDE SEQUENCE</scope>
    <source>
        <strain>DSM 1100</strain>
    </source>
</reference>
<dbReference type="SUPFAM" id="SSF52540">
    <property type="entry name" value="P-loop containing nucleoside triphosphate hydrolases"/>
    <property type="match status" value="1"/>
</dbReference>
<reference evidence="4 5" key="1">
    <citation type="journal article" date="2011" name="Stand. Genomic Sci.">
        <title>Complete genome sequence of Haliscomenobacter hydrossis type strain (O).</title>
        <authorList>
            <consortium name="US DOE Joint Genome Institute (JGI-PGF)"/>
            <person name="Daligault H."/>
            <person name="Lapidus A."/>
            <person name="Zeytun A."/>
            <person name="Nolan M."/>
            <person name="Lucas S."/>
            <person name="Del Rio T.G."/>
            <person name="Tice H."/>
            <person name="Cheng J.F."/>
            <person name="Tapia R."/>
            <person name="Han C."/>
            <person name="Goodwin L."/>
            <person name="Pitluck S."/>
            <person name="Liolios K."/>
            <person name="Pagani I."/>
            <person name="Ivanova N."/>
            <person name="Huntemann M."/>
            <person name="Mavromatis K."/>
            <person name="Mikhailova N."/>
            <person name="Pati A."/>
            <person name="Chen A."/>
            <person name="Palaniappan K."/>
            <person name="Land M."/>
            <person name="Hauser L."/>
            <person name="Brambilla E.M."/>
            <person name="Rohde M."/>
            <person name="Verbarg S."/>
            <person name="Goker M."/>
            <person name="Bristow J."/>
            <person name="Eisen J.A."/>
            <person name="Markowitz V."/>
            <person name="Hugenholtz P."/>
            <person name="Kyrpides N.C."/>
            <person name="Klenk H.P."/>
            <person name="Woyke T."/>
        </authorList>
    </citation>
    <scope>NUCLEOTIDE SEQUENCE [LARGE SCALE GENOMIC DNA]</scope>
    <source>
        <strain evidence="5">ATCC 27775 / DSM 1100 / LMG 10767 / O</strain>
    </source>
</reference>
<keyword evidence="2" id="KW-0472">Membrane</keyword>
<dbReference type="EMBL" id="CP002691">
    <property type="protein sequence ID" value="AEE53358.1"/>
    <property type="molecule type" value="Genomic_DNA"/>
</dbReference>
<protein>
    <recommendedName>
        <fullName evidence="3">Novel STAND NTPase 1 domain-containing protein</fullName>
    </recommendedName>
</protein>
<dbReference type="Gene3D" id="3.40.50.300">
    <property type="entry name" value="P-loop containing nucleotide triphosphate hydrolases"/>
    <property type="match status" value="1"/>
</dbReference>
<dbReference type="STRING" id="760192.Halhy_5533"/>
<accession>F4KSF5</accession>
<evidence type="ECO:0000259" key="3">
    <source>
        <dbReference type="Pfam" id="PF20703"/>
    </source>
</evidence>
<evidence type="ECO:0000313" key="5">
    <source>
        <dbReference type="Proteomes" id="UP000008461"/>
    </source>
</evidence>
<feature type="domain" description="Novel STAND NTPase 1" evidence="3">
    <location>
        <begin position="6"/>
        <end position="411"/>
    </location>
</feature>